<sequence>MVSRFPASESSSVGKFWLAKDSVEPDDNVKSGGACRIEDGQVEVDVAGEFTTGMIEVSSGVSVQQPESKSFDVHGSIPIAPWYVSFLDCVTKSRRRNGLSLFTKESVPRHLVRGVWAVVGAHVVAGDRYQGVRVRLSGLEEWARTPGLEQTITKGESLGSAVVFSAQPQVVTPFGLFGESGSLVVDTVANMDAIDVHGGQIRRWNRIGLTDLGGWTLEETFLFFVLPMKTLMTLLSGQEAKVLSVEVQMEDQWFEVFGRYVDGGARDAKPGTVPMMLGADVFTLERVVTWLAVVHQLSPVPNVVAAAIAGEFTTVDTRALVMATSVESIDRRLRPDHREFDAHVIVEALEVLRETAIDDGLQKKLLDAVDTYMHEPSMAKRVAELAENVARVAPDCVGRTNRWKQAVTGMRIRGAHGLADEGAASPGLNSPHGELDAAQGAEPARNKAGPDTDANELVRLHTLALSVQWALRIRVLQACGVPDEDLTAALGTFDEYTQNRYVWRNYWPRIFDGF</sequence>
<dbReference type="RefSeq" id="WP_129399077.1">
    <property type="nucleotide sequence ID" value="NZ_SDWT01000001.1"/>
</dbReference>
<proteinExistence type="predicted"/>
<evidence type="ECO:0000256" key="1">
    <source>
        <dbReference type="SAM" id="MobiDB-lite"/>
    </source>
</evidence>
<dbReference type="OrthoDB" id="4590488at2"/>
<accession>A0A4Q2S0D1</accession>
<organism evidence="2 3">
    <name type="scientific">Nocardioides oleivorans</name>
    <dbReference type="NCBI Taxonomy" id="273676"/>
    <lineage>
        <taxon>Bacteria</taxon>
        <taxon>Bacillati</taxon>
        <taxon>Actinomycetota</taxon>
        <taxon>Actinomycetes</taxon>
        <taxon>Propionibacteriales</taxon>
        <taxon>Nocardioidaceae</taxon>
        <taxon>Nocardioides</taxon>
    </lineage>
</organism>
<dbReference type="EMBL" id="SDWT01000001">
    <property type="protein sequence ID" value="RYB93719.1"/>
    <property type="molecule type" value="Genomic_DNA"/>
</dbReference>
<protein>
    <recommendedName>
        <fullName evidence="4">ApeA N-terminal domain-containing protein</fullName>
    </recommendedName>
</protein>
<comment type="caution">
    <text evidence="2">The sequence shown here is derived from an EMBL/GenBank/DDBJ whole genome shotgun (WGS) entry which is preliminary data.</text>
</comment>
<keyword evidence="3" id="KW-1185">Reference proteome</keyword>
<gene>
    <name evidence="2" type="ORF">EUA93_04715</name>
</gene>
<feature type="region of interest" description="Disordered" evidence="1">
    <location>
        <begin position="419"/>
        <end position="451"/>
    </location>
</feature>
<dbReference type="Proteomes" id="UP000294071">
    <property type="component" value="Unassembled WGS sequence"/>
</dbReference>
<name>A0A4Q2S0D1_9ACTN</name>
<evidence type="ECO:0000313" key="2">
    <source>
        <dbReference type="EMBL" id="RYB93719.1"/>
    </source>
</evidence>
<evidence type="ECO:0008006" key="4">
    <source>
        <dbReference type="Google" id="ProtNLM"/>
    </source>
</evidence>
<dbReference type="AlphaFoldDB" id="A0A4Q2S0D1"/>
<reference evidence="2 3" key="1">
    <citation type="submission" date="2019-01" db="EMBL/GenBank/DDBJ databases">
        <title>Novel species of Nocardioides.</title>
        <authorList>
            <person name="Liu Q."/>
            <person name="Xin Y.-H."/>
        </authorList>
    </citation>
    <scope>NUCLEOTIDE SEQUENCE [LARGE SCALE GENOMIC DNA]</scope>
    <source>
        <strain evidence="2 3">CGMCC 4.6882</strain>
    </source>
</reference>
<evidence type="ECO:0000313" key="3">
    <source>
        <dbReference type="Proteomes" id="UP000294071"/>
    </source>
</evidence>